<organism evidence="2">
    <name type="scientific">mine drainage metagenome</name>
    <dbReference type="NCBI Taxonomy" id="410659"/>
    <lineage>
        <taxon>unclassified sequences</taxon>
        <taxon>metagenomes</taxon>
        <taxon>ecological metagenomes</taxon>
    </lineage>
</organism>
<comment type="caution">
    <text evidence="2">The sequence shown here is derived from an EMBL/GenBank/DDBJ whole genome shotgun (WGS) entry which is preliminary data.</text>
</comment>
<name>T1ADB5_9ZZZZ</name>
<dbReference type="CDD" id="cd03801">
    <property type="entry name" value="GT4_PimA-like"/>
    <property type="match status" value="1"/>
</dbReference>
<dbReference type="Pfam" id="PF00534">
    <property type="entry name" value="Glycos_transf_1"/>
    <property type="match status" value="1"/>
</dbReference>
<dbReference type="Gene3D" id="3.40.50.2000">
    <property type="entry name" value="Glycogen Phosphorylase B"/>
    <property type="match status" value="2"/>
</dbReference>
<dbReference type="PANTHER" id="PTHR45947:SF3">
    <property type="entry name" value="SULFOQUINOVOSYL TRANSFERASE SQD2"/>
    <property type="match status" value="1"/>
</dbReference>
<dbReference type="InterPro" id="IPR001296">
    <property type="entry name" value="Glyco_trans_1"/>
</dbReference>
<protein>
    <submittedName>
        <fullName evidence="2">Glycosyl transferase, group 1 domain protein</fullName>
        <ecNumber evidence="2">2.4.-.-</ecNumber>
    </submittedName>
</protein>
<feature type="domain" description="Glycosyl transferase family 1" evidence="1">
    <location>
        <begin position="2"/>
        <end position="99"/>
    </location>
</feature>
<dbReference type="PANTHER" id="PTHR45947">
    <property type="entry name" value="SULFOQUINOVOSYL TRANSFERASE SQD2"/>
    <property type="match status" value="1"/>
</dbReference>
<dbReference type="AlphaFoldDB" id="T1ADB5"/>
<dbReference type="EC" id="2.4.-.-" evidence="2"/>
<proteinExistence type="predicted"/>
<reference evidence="2" key="1">
    <citation type="submission" date="2013-08" db="EMBL/GenBank/DDBJ databases">
        <authorList>
            <person name="Mendez C."/>
            <person name="Richter M."/>
            <person name="Ferrer M."/>
            <person name="Sanchez J."/>
        </authorList>
    </citation>
    <scope>NUCLEOTIDE SEQUENCE</scope>
</reference>
<keyword evidence="2" id="KW-0808">Transferase</keyword>
<dbReference type="SUPFAM" id="SSF53756">
    <property type="entry name" value="UDP-Glycosyltransferase/glycogen phosphorylase"/>
    <property type="match status" value="1"/>
</dbReference>
<evidence type="ECO:0000313" key="2">
    <source>
        <dbReference type="EMBL" id="EQD38984.1"/>
    </source>
</evidence>
<dbReference type="GO" id="GO:0016758">
    <property type="term" value="F:hexosyltransferase activity"/>
    <property type="evidence" value="ECO:0007669"/>
    <property type="project" value="TreeGrafter"/>
</dbReference>
<dbReference type="InterPro" id="IPR050194">
    <property type="entry name" value="Glycosyltransferase_grp1"/>
</dbReference>
<reference evidence="2" key="2">
    <citation type="journal article" date="2014" name="ISME J.">
        <title>Microbial stratification in low pH oxic and suboxic macroscopic growths along an acid mine drainage.</title>
        <authorList>
            <person name="Mendez-Garcia C."/>
            <person name="Mesa V."/>
            <person name="Sprenger R.R."/>
            <person name="Richter M."/>
            <person name="Diez M.S."/>
            <person name="Solano J."/>
            <person name="Bargiela R."/>
            <person name="Golyshina O.V."/>
            <person name="Manteca A."/>
            <person name="Ramos J.L."/>
            <person name="Gallego J.R."/>
            <person name="Llorente I."/>
            <person name="Martins Dos Santos V.A."/>
            <person name="Jensen O.N."/>
            <person name="Pelaez A.I."/>
            <person name="Sanchez J."/>
            <person name="Ferrer M."/>
        </authorList>
    </citation>
    <scope>NUCLEOTIDE SEQUENCE</scope>
</reference>
<evidence type="ECO:0000259" key="1">
    <source>
        <dbReference type="Pfam" id="PF00534"/>
    </source>
</evidence>
<keyword evidence="2" id="KW-0328">Glycosyltransferase</keyword>
<dbReference type="EMBL" id="AUZZ01008129">
    <property type="protein sequence ID" value="EQD38984.1"/>
    <property type="molecule type" value="Genomic_DNA"/>
</dbReference>
<accession>T1ADB5</accession>
<sequence length="132" mass="14202">MKALAGDLGIETAVSFPGRLTTDELSSLLGTAWINLHFSVAEGWCLSVMEAAAAGVPTVAYEVPGISESVVPGTSGLLAKDGDIGDLTNRVTEILHSPQHWWASSRRVVESRGWDRVAEDWERYLTVVFSSA</sequence>
<gene>
    <name evidence="2" type="ORF">B2A_11279</name>
</gene>